<name>A0A0S7WME0_UNCT6</name>
<sequence>MRKVAWLALLVQFCYCGGRTSFSPRLDPESRFALAQQYMESRNYVKAEQEFKRLIFEHPGSDLVDDAQYYLAECYFLDEEYDLAILEYTFLIDNYRGSPYLDRAYFKIGLSYYNLSRPYYLDQTSTTKALDEIDLFLAKYPQSEYKDSALTVREKCLEKLAKKDFEAANLYMKLNKHTAARVYFQAIVEDYPGTHISEEALYFIGLSYEKEGDVTSAREAYQRVISNCKDEHIVSQ</sequence>
<dbReference type="InterPro" id="IPR039565">
    <property type="entry name" value="BamD-like"/>
</dbReference>
<dbReference type="Gene3D" id="1.25.40.10">
    <property type="entry name" value="Tetratricopeptide repeat domain"/>
    <property type="match status" value="1"/>
</dbReference>
<keyword evidence="2" id="KW-0472">Membrane</keyword>
<feature type="domain" description="Outer membrane lipoprotein BamD-like" evidence="5">
    <location>
        <begin position="30"/>
        <end position="220"/>
    </location>
</feature>
<gene>
    <name evidence="6" type="ORF">AMJ40_02060</name>
</gene>
<dbReference type="NCBIfam" id="TIGR03302">
    <property type="entry name" value="OM_YfiO"/>
    <property type="match status" value="1"/>
</dbReference>
<dbReference type="AlphaFoldDB" id="A0A0S7WME0"/>
<evidence type="ECO:0000256" key="1">
    <source>
        <dbReference type="ARBA" id="ARBA00022729"/>
    </source>
</evidence>
<dbReference type="InterPro" id="IPR019734">
    <property type="entry name" value="TPR_rpt"/>
</dbReference>
<feature type="non-terminal residue" evidence="6">
    <location>
        <position position="236"/>
    </location>
</feature>
<keyword evidence="1" id="KW-0732">Signal</keyword>
<evidence type="ECO:0000256" key="2">
    <source>
        <dbReference type="ARBA" id="ARBA00023136"/>
    </source>
</evidence>
<dbReference type="InterPro" id="IPR011990">
    <property type="entry name" value="TPR-like_helical_dom_sf"/>
</dbReference>
<dbReference type="InterPro" id="IPR017689">
    <property type="entry name" value="BamD"/>
</dbReference>
<keyword evidence="3" id="KW-0998">Cell outer membrane</keyword>
<accession>A0A0S7WME0</accession>
<keyword evidence="4" id="KW-0802">TPR repeat</keyword>
<reference evidence="6 7" key="1">
    <citation type="journal article" date="2015" name="Microbiome">
        <title>Genomic resolution of linkages in carbon, nitrogen, and sulfur cycling among widespread estuary sediment bacteria.</title>
        <authorList>
            <person name="Baker B.J."/>
            <person name="Lazar C.S."/>
            <person name="Teske A.P."/>
            <person name="Dick G.J."/>
        </authorList>
    </citation>
    <scope>NUCLEOTIDE SEQUENCE [LARGE SCALE GENOMIC DNA]</scope>
    <source>
        <strain evidence="6">DG_26</strain>
    </source>
</reference>
<evidence type="ECO:0000313" key="6">
    <source>
        <dbReference type="EMBL" id="KPJ50764.1"/>
    </source>
</evidence>
<dbReference type="SUPFAM" id="SSF48452">
    <property type="entry name" value="TPR-like"/>
    <property type="match status" value="1"/>
</dbReference>
<proteinExistence type="predicted"/>
<evidence type="ECO:0000256" key="3">
    <source>
        <dbReference type="ARBA" id="ARBA00023237"/>
    </source>
</evidence>
<evidence type="ECO:0000313" key="7">
    <source>
        <dbReference type="Proteomes" id="UP000051124"/>
    </source>
</evidence>
<dbReference type="Proteomes" id="UP000051124">
    <property type="component" value="Unassembled WGS sequence"/>
</dbReference>
<feature type="repeat" description="TPR" evidence="4">
    <location>
        <begin position="198"/>
        <end position="231"/>
    </location>
</feature>
<evidence type="ECO:0000259" key="5">
    <source>
        <dbReference type="Pfam" id="PF13525"/>
    </source>
</evidence>
<dbReference type="EMBL" id="LIZT01000013">
    <property type="protein sequence ID" value="KPJ50764.1"/>
    <property type="molecule type" value="Genomic_DNA"/>
</dbReference>
<comment type="caution">
    <text evidence="6">The sequence shown here is derived from an EMBL/GenBank/DDBJ whole genome shotgun (WGS) entry which is preliminary data.</text>
</comment>
<evidence type="ECO:0000256" key="4">
    <source>
        <dbReference type="PROSITE-ProRule" id="PRU00339"/>
    </source>
</evidence>
<dbReference type="Pfam" id="PF13525">
    <property type="entry name" value="YfiO"/>
    <property type="match status" value="1"/>
</dbReference>
<dbReference type="PROSITE" id="PS50005">
    <property type="entry name" value="TPR"/>
    <property type="match status" value="1"/>
</dbReference>
<dbReference type="SMART" id="SM00028">
    <property type="entry name" value="TPR"/>
    <property type="match status" value="3"/>
</dbReference>
<organism evidence="6 7">
    <name type="scientific">candidate division TA06 bacterium DG_26</name>
    <dbReference type="NCBI Taxonomy" id="1703771"/>
    <lineage>
        <taxon>Bacteria</taxon>
        <taxon>Bacteria division TA06</taxon>
    </lineage>
</organism>
<protein>
    <recommendedName>
        <fullName evidence="5">Outer membrane lipoprotein BamD-like domain-containing protein</fullName>
    </recommendedName>
</protein>